<evidence type="ECO:0000256" key="6">
    <source>
        <dbReference type="ARBA" id="ARBA00038076"/>
    </source>
</evidence>
<keyword evidence="11" id="KW-1185">Reference proteome</keyword>
<proteinExistence type="inferred from homology"/>
<keyword evidence="2" id="KW-1003">Cell membrane</keyword>
<feature type="transmembrane region" description="Helical" evidence="7">
    <location>
        <begin position="634"/>
        <end position="655"/>
    </location>
</feature>
<feature type="transmembrane region" description="Helical" evidence="7">
    <location>
        <begin position="273"/>
        <end position="296"/>
    </location>
</feature>
<feature type="transmembrane region" description="Helical" evidence="7">
    <location>
        <begin position="722"/>
        <end position="742"/>
    </location>
</feature>
<feature type="transmembrane region" description="Helical" evidence="7">
    <location>
        <begin position="683"/>
        <end position="702"/>
    </location>
</feature>
<dbReference type="Pfam" id="PF12704">
    <property type="entry name" value="MacB_PCD"/>
    <property type="match status" value="1"/>
</dbReference>
<dbReference type="RefSeq" id="WP_073131824.1">
    <property type="nucleotide sequence ID" value="NZ_FQWQ01000001.1"/>
</dbReference>
<accession>A0A1M5LBD3</accession>
<dbReference type="InterPro" id="IPR050250">
    <property type="entry name" value="Macrolide_Exporter_MacB"/>
</dbReference>
<dbReference type="Proteomes" id="UP000184212">
    <property type="component" value="Unassembled WGS sequence"/>
</dbReference>
<dbReference type="PANTHER" id="PTHR30572">
    <property type="entry name" value="MEMBRANE COMPONENT OF TRANSPORTER-RELATED"/>
    <property type="match status" value="1"/>
</dbReference>
<organism evidence="10 11">
    <name type="scientific">Chryseolinea serpens</name>
    <dbReference type="NCBI Taxonomy" id="947013"/>
    <lineage>
        <taxon>Bacteria</taxon>
        <taxon>Pseudomonadati</taxon>
        <taxon>Bacteroidota</taxon>
        <taxon>Cytophagia</taxon>
        <taxon>Cytophagales</taxon>
        <taxon>Fulvivirgaceae</taxon>
        <taxon>Chryseolinea</taxon>
    </lineage>
</organism>
<feature type="transmembrane region" description="Helical" evidence="7">
    <location>
        <begin position="330"/>
        <end position="348"/>
    </location>
</feature>
<feature type="transmembrane region" description="Helical" evidence="7">
    <location>
        <begin position="21"/>
        <end position="44"/>
    </location>
</feature>
<dbReference type="PANTHER" id="PTHR30572:SF4">
    <property type="entry name" value="ABC TRANSPORTER PERMEASE YTRF"/>
    <property type="match status" value="1"/>
</dbReference>
<dbReference type="GO" id="GO:0005886">
    <property type="term" value="C:plasma membrane"/>
    <property type="evidence" value="ECO:0007669"/>
    <property type="project" value="TreeGrafter"/>
</dbReference>
<evidence type="ECO:0000256" key="4">
    <source>
        <dbReference type="ARBA" id="ARBA00022989"/>
    </source>
</evidence>
<evidence type="ECO:0000256" key="7">
    <source>
        <dbReference type="SAM" id="Phobius"/>
    </source>
</evidence>
<feature type="domain" description="ABC3 transporter permease C-terminal" evidence="8">
    <location>
        <begin position="634"/>
        <end position="737"/>
    </location>
</feature>
<dbReference type="GO" id="GO:0022857">
    <property type="term" value="F:transmembrane transporter activity"/>
    <property type="evidence" value="ECO:0007669"/>
    <property type="project" value="TreeGrafter"/>
</dbReference>
<comment type="subcellular location">
    <subcellularLocation>
        <location evidence="1">Cell membrane</location>
        <topology evidence="1">Multi-pass membrane protein</topology>
    </subcellularLocation>
</comment>
<name>A0A1M5LBD3_9BACT</name>
<dbReference type="InterPro" id="IPR025857">
    <property type="entry name" value="MacB_PCD"/>
</dbReference>
<evidence type="ECO:0000256" key="3">
    <source>
        <dbReference type="ARBA" id="ARBA00022692"/>
    </source>
</evidence>
<comment type="similarity">
    <text evidence="6">Belongs to the ABC-4 integral membrane protein family.</text>
</comment>
<dbReference type="OrthoDB" id="8740261at2"/>
<keyword evidence="4 7" id="KW-1133">Transmembrane helix</keyword>
<dbReference type="InterPro" id="IPR003838">
    <property type="entry name" value="ABC3_permease_C"/>
</dbReference>
<feature type="domain" description="MacB-like periplasmic core" evidence="9">
    <location>
        <begin position="26"/>
        <end position="213"/>
    </location>
</feature>
<evidence type="ECO:0000313" key="10">
    <source>
        <dbReference type="EMBL" id="SHG62402.1"/>
    </source>
</evidence>
<evidence type="ECO:0000256" key="2">
    <source>
        <dbReference type="ARBA" id="ARBA00022475"/>
    </source>
</evidence>
<dbReference type="EMBL" id="FQWQ01000001">
    <property type="protein sequence ID" value="SHG62402.1"/>
    <property type="molecule type" value="Genomic_DNA"/>
</dbReference>
<feature type="transmembrane region" description="Helical" evidence="7">
    <location>
        <begin position="368"/>
        <end position="393"/>
    </location>
</feature>
<dbReference type="STRING" id="947013.SAMN04488109_1124"/>
<keyword evidence="5 7" id="KW-0472">Membrane</keyword>
<dbReference type="AlphaFoldDB" id="A0A1M5LBD3"/>
<sequence length="753" mass="84839">MPLTTLQGRLFLRIIAKNREAYGLKIISLAIAFACSTLIILFSINELGYDRFHNDYHSIFRILQRNNQEDYSGNRLSNRIPTDILMHLKKKAGKAVVVARVKGMEEMGIGVGGKIFRDQKIHAADAELADIFSFTILNGAVSDFKTHQHTIMLSSSAAREYFGSLDVQGREMKISAVGDTVVFRVAAVYKDFPQNAHTEFNTFIHFDDASIQTLGFNPRDHLAYGKSRAVSRIETLMNEQPKTADVTYRCQPIADIYFGPRAMGEDVKHGDHYSIILLICISGLIFFLALTSFVNLTTLTLPHRSKELAVKKLSGTSQWTLLIAFGKESFSLVGLSLVLGLAVLLVASPEIELLLGIDLVALFLGFDASLILIITGLSLILGIAPLFMTFRFTQATPSRLLGTAPITFPRFKRVITFLQLGISIFLIVASMVIRRQVNYSLLKEPGRNHDQVVYLSYPKGLTDEGLRSMRAGWKKYNPNIVDVIATSQLPNQISSKELNSEFYFMSVDPMFKDFFNLNMVEGNWFRANDGDSVMVVNKRGMQLLANDRQRVIGVFEGLSDGFDQPEKPVKIKVASYLHYNFLCVRILEVDIRRTVTFLSNQFENEKGKARISFLNRRFEEWLIYQDRLNTLSEILAIISAILSCCAIYGLSVSIVRDKLKQIAIRKLFGASSLKITQLLIREFARQMLIAILIFGPFTFIVLKELLRTFVYSTHFSWTDPLYPLLYCMVVISAICGFQALSLNRADLTSALKD</sequence>
<protein>
    <submittedName>
        <fullName evidence="10">FtsX-like permease family protein</fullName>
    </submittedName>
</protein>
<evidence type="ECO:0000256" key="1">
    <source>
        <dbReference type="ARBA" id="ARBA00004651"/>
    </source>
</evidence>
<dbReference type="Pfam" id="PF02687">
    <property type="entry name" value="FtsX"/>
    <property type="match status" value="1"/>
</dbReference>
<evidence type="ECO:0000256" key="5">
    <source>
        <dbReference type="ARBA" id="ARBA00023136"/>
    </source>
</evidence>
<keyword evidence="3 7" id="KW-0812">Transmembrane</keyword>
<feature type="transmembrane region" description="Helical" evidence="7">
    <location>
        <begin position="414"/>
        <end position="433"/>
    </location>
</feature>
<reference evidence="10 11" key="1">
    <citation type="submission" date="2016-11" db="EMBL/GenBank/DDBJ databases">
        <authorList>
            <person name="Jaros S."/>
            <person name="Januszkiewicz K."/>
            <person name="Wedrychowicz H."/>
        </authorList>
    </citation>
    <scope>NUCLEOTIDE SEQUENCE [LARGE SCALE GENOMIC DNA]</scope>
    <source>
        <strain evidence="10 11">DSM 24574</strain>
    </source>
</reference>
<evidence type="ECO:0000259" key="8">
    <source>
        <dbReference type="Pfam" id="PF02687"/>
    </source>
</evidence>
<gene>
    <name evidence="10" type="ORF">SAMN04488109_1124</name>
</gene>
<evidence type="ECO:0000259" key="9">
    <source>
        <dbReference type="Pfam" id="PF12704"/>
    </source>
</evidence>
<evidence type="ECO:0000313" key="11">
    <source>
        <dbReference type="Proteomes" id="UP000184212"/>
    </source>
</evidence>